<accession>X1V3P6</accession>
<sequence length="132" mass="13612">MAFVRTIPTGGGGGGSLPAGLAITVINGQPMLTLEDTTRLNKILSIGEQDLTFAENIVANFDWIRIGNANDALSGFIADFDGTLVYAAGHCENTGAASKDMHVYINGVDSGIVGNLAGGANVQFLNQRANSA</sequence>
<comment type="caution">
    <text evidence="1">The sequence shown here is derived from an EMBL/GenBank/DDBJ whole genome shotgun (WGS) entry which is preliminary data.</text>
</comment>
<dbReference type="EMBL" id="BARW01029526">
    <property type="protein sequence ID" value="GAJ10417.1"/>
    <property type="molecule type" value="Genomic_DNA"/>
</dbReference>
<protein>
    <submittedName>
        <fullName evidence="1">Uncharacterized protein</fullName>
    </submittedName>
</protein>
<proteinExistence type="predicted"/>
<name>X1V3P6_9ZZZZ</name>
<feature type="non-terminal residue" evidence="1">
    <location>
        <position position="132"/>
    </location>
</feature>
<gene>
    <name evidence="1" type="ORF">S12H4_47423</name>
</gene>
<dbReference type="AlphaFoldDB" id="X1V3P6"/>
<evidence type="ECO:0000313" key="1">
    <source>
        <dbReference type="EMBL" id="GAJ10417.1"/>
    </source>
</evidence>
<organism evidence="1">
    <name type="scientific">marine sediment metagenome</name>
    <dbReference type="NCBI Taxonomy" id="412755"/>
    <lineage>
        <taxon>unclassified sequences</taxon>
        <taxon>metagenomes</taxon>
        <taxon>ecological metagenomes</taxon>
    </lineage>
</organism>
<reference evidence="1" key="1">
    <citation type="journal article" date="2014" name="Front. Microbiol.">
        <title>High frequency of phylogenetically diverse reductive dehalogenase-homologous genes in deep subseafloor sedimentary metagenomes.</title>
        <authorList>
            <person name="Kawai M."/>
            <person name="Futagami T."/>
            <person name="Toyoda A."/>
            <person name="Takaki Y."/>
            <person name="Nishi S."/>
            <person name="Hori S."/>
            <person name="Arai W."/>
            <person name="Tsubouchi T."/>
            <person name="Morono Y."/>
            <person name="Uchiyama I."/>
            <person name="Ito T."/>
            <person name="Fujiyama A."/>
            <person name="Inagaki F."/>
            <person name="Takami H."/>
        </authorList>
    </citation>
    <scope>NUCLEOTIDE SEQUENCE</scope>
    <source>
        <strain evidence="1">Expedition CK06-06</strain>
    </source>
</reference>